<proteinExistence type="predicted"/>
<evidence type="ECO:0000313" key="1">
    <source>
        <dbReference type="EMBL" id="KAK2950296.1"/>
    </source>
</evidence>
<organism evidence="1 2">
    <name type="scientific">Blattamonas nauphoetae</name>
    <dbReference type="NCBI Taxonomy" id="2049346"/>
    <lineage>
        <taxon>Eukaryota</taxon>
        <taxon>Metamonada</taxon>
        <taxon>Preaxostyla</taxon>
        <taxon>Oxymonadida</taxon>
        <taxon>Blattamonas</taxon>
    </lineage>
</organism>
<accession>A0ABQ9XEB0</accession>
<dbReference type="Proteomes" id="UP001281761">
    <property type="component" value="Unassembled WGS sequence"/>
</dbReference>
<protein>
    <submittedName>
        <fullName evidence="1">Uncharacterized protein</fullName>
    </submittedName>
</protein>
<sequence length="332" mass="38627">MPFRAEIRKPMDEAALSSPSLPFILTSEHVCRLTDEEIMNVVDRIVALLESDTPIDDDTILRIYAFHTSQLKCVYLPELFRKAGRSTEQYFHAFNTLISLPVDCFTLSPIKCLLNPKPHSLQPAFDEWDDVDLATVGVVMPTIPENRLSFNSVSLQLLQLTAKVLPELSHCASRLTVSQLERLITPSIDILYRFYIHRFLPIYEERQQCETGFIHLCRLCEQHVIAQALSRIGFFSRIVCGLLDDRLFNEYKSVIDIFLGQTRYSSYQKPEWKTLQRTVHHFLEEGWQDVLDFLLVRKKDSFDSFNRIKHGLGMMQFLGANFNRQIKWLDTY</sequence>
<gene>
    <name evidence="1" type="ORF">BLNAU_14788</name>
</gene>
<dbReference type="EMBL" id="JARBJD010000139">
    <property type="protein sequence ID" value="KAK2950296.1"/>
    <property type="molecule type" value="Genomic_DNA"/>
</dbReference>
<reference evidence="1 2" key="1">
    <citation type="journal article" date="2022" name="bioRxiv">
        <title>Genomics of Preaxostyla Flagellates Illuminates Evolutionary Transitions and the Path Towards Mitochondrial Loss.</title>
        <authorList>
            <person name="Novak L.V.F."/>
            <person name="Treitli S.C."/>
            <person name="Pyrih J."/>
            <person name="Halakuc P."/>
            <person name="Pipaliya S.V."/>
            <person name="Vacek V."/>
            <person name="Brzon O."/>
            <person name="Soukal P."/>
            <person name="Eme L."/>
            <person name="Dacks J.B."/>
            <person name="Karnkowska A."/>
            <person name="Elias M."/>
            <person name="Hampl V."/>
        </authorList>
    </citation>
    <scope>NUCLEOTIDE SEQUENCE [LARGE SCALE GENOMIC DNA]</scope>
    <source>
        <strain evidence="1">NAU3</strain>
        <tissue evidence="1">Gut</tissue>
    </source>
</reference>
<name>A0ABQ9XEB0_9EUKA</name>
<keyword evidence="2" id="KW-1185">Reference proteome</keyword>
<comment type="caution">
    <text evidence="1">The sequence shown here is derived from an EMBL/GenBank/DDBJ whole genome shotgun (WGS) entry which is preliminary data.</text>
</comment>
<evidence type="ECO:0000313" key="2">
    <source>
        <dbReference type="Proteomes" id="UP001281761"/>
    </source>
</evidence>